<sequence>MTNAGVVLVSKFVSGGSTKFAKYVNYIDREEAVRTDKFQVYNINNFDGYNNYMGNPEKSSGIFTANKDKLTAQEKEKLKDLFKTAQENDSVMWQDVISFDNKWLEEHGIYNSKNGWVNESAIQRSIRKGMDVLLKEEQIQNSAVWSAAIHFNTDNIHVHVAIVEPNPTREYRTYENKQTGEMYQARRGSRKLKTLDRMKSAVANKLLDRDKSLAKITQLIHSQIAPKDLDFKPNLDFKMLKMYQQIYNSLPSDRRLWKYNNNALAEVRPQINRFIDHYIEKYHSNDFKDLLASLKDEAEFRKSVYGNGEKHVERYKDYEKNKVKELYAKLGNRLLKEMNRQSREFDPALKKKHAYSASHQEKYKKFNRADLKNIKKIFAEDFERYKAKRKYQELQRDMEYER</sequence>
<name>A0A9Q9T5E8_BACPU</name>
<gene>
    <name evidence="1" type="primary">rlx576</name>
    <name evidence="1" type="ORF">SBRMV_010</name>
</gene>
<reference evidence="1" key="1">
    <citation type="submission" date="2018-10" db="EMBL/GenBank/DDBJ databases">
        <authorList>
            <person name="Singh K. P."/>
            <person name="Ramachandran G."/>
            <person name="Val-Calvo J."/>
            <person name="Meijer J.J. W."/>
            <person name="Miguel-Arribas A."/>
            <person name="Gago Cordoba C."/>
        </authorList>
    </citation>
    <scope>NUCLEOTIDE SEQUENCE</scope>
    <source>
        <strain evidence="1">1</strain>
        <plasmid evidence="1">p576</plasmid>
    </source>
</reference>
<accession>A0A9Q9T5E8</accession>
<dbReference type="EMBL" id="LR026976">
    <property type="protein sequence ID" value="VCT93294.1"/>
    <property type="molecule type" value="Genomic_DNA"/>
</dbReference>
<dbReference type="Pfam" id="PF18555">
    <property type="entry name" value="MobL"/>
    <property type="match status" value="1"/>
</dbReference>
<keyword evidence="1" id="KW-0614">Plasmid</keyword>
<dbReference type="NCBIfam" id="NF041498">
    <property type="entry name" value="MobP2"/>
    <property type="match status" value="1"/>
</dbReference>
<protein>
    <submittedName>
        <fullName evidence="1">Relaxase</fullName>
    </submittedName>
</protein>
<dbReference type="InterPro" id="IPR048101">
    <property type="entry name" value="MobP2"/>
</dbReference>
<dbReference type="InterPro" id="IPR041073">
    <property type="entry name" value="MobL"/>
</dbReference>
<geneLocation type="plasmid" evidence="1">
    <name>p576</name>
</geneLocation>
<organism evidence="1">
    <name type="scientific">Bacillus pumilus</name>
    <name type="common">Bacillus mesentericus</name>
    <dbReference type="NCBI Taxonomy" id="1408"/>
    <lineage>
        <taxon>Bacteria</taxon>
        <taxon>Bacillati</taxon>
        <taxon>Bacillota</taxon>
        <taxon>Bacilli</taxon>
        <taxon>Bacillales</taxon>
        <taxon>Bacillaceae</taxon>
        <taxon>Bacillus</taxon>
    </lineage>
</organism>
<dbReference type="RefSeq" id="WP_122630928.1">
    <property type="nucleotide sequence ID" value="NZ_LR026976.1"/>
</dbReference>
<dbReference type="AlphaFoldDB" id="A0A9Q9T5E8"/>
<proteinExistence type="predicted"/>
<evidence type="ECO:0000313" key="1">
    <source>
        <dbReference type="EMBL" id="VCT93294.1"/>
    </source>
</evidence>